<keyword evidence="3" id="KW-0808">Transferase</keyword>
<dbReference type="InterPro" id="IPR032719">
    <property type="entry name" value="WbsX"/>
</dbReference>
<feature type="domain" description="Glycosyltransferase 2-like" evidence="2">
    <location>
        <begin position="449"/>
        <end position="619"/>
    </location>
</feature>
<dbReference type="Proteomes" id="UP000476837">
    <property type="component" value="Unassembled WGS sequence"/>
</dbReference>
<protein>
    <submittedName>
        <fullName evidence="3">Glycosyltransferase</fullName>
    </submittedName>
</protein>
<dbReference type="InterPro" id="IPR001173">
    <property type="entry name" value="Glyco_trans_2-like"/>
</dbReference>
<evidence type="ECO:0000259" key="2">
    <source>
        <dbReference type="Pfam" id="PF00535"/>
    </source>
</evidence>
<proteinExistence type="predicted"/>
<organism evidence="3 4">
    <name type="scientific">Azospirillum brasilense</name>
    <dbReference type="NCBI Taxonomy" id="192"/>
    <lineage>
        <taxon>Bacteria</taxon>
        <taxon>Pseudomonadati</taxon>
        <taxon>Pseudomonadota</taxon>
        <taxon>Alphaproteobacteria</taxon>
        <taxon>Rhodospirillales</taxon>
        <taxon>Azospirillaceae</taxon>
        <taxon>Azospirillum</taxon>
    </lineage>
</organism>
<reference evidence="3 4" key="1">
    <citation type="submission" date="2018-07" db="EMBL/GenBank/DDBJ databases">
        <title>Genome sequence of Roseomonas fauriae ATCC 49958.</title>
        <authorList>
            <person name="Sant'Anna F.H."/>
            <person name="Baldani J.I."/>
            <person name="Zilli J.E."/>
            <person name="Reis V.M."/>
            <person name="Hartmann A."/>
            <person name="Cruz L."/>
            <person name="de Souza E.M."/>
            <person name="de Oliveira Pedrosa F."/>
            <person name="Passaglia L.M.P."/>
        </authorList>
    </citation>
    <scope>NUCLEOTIDE SEQUENCE [LARGE SCALE GENOMIC DNA]</scope>
    <source>
        <strain evidence="3 4">ATCC 49958</strain>
    </source>
</reference>
<gene>
    <name evidence="3" type="ORF">DS837_29850</name>
</gene>
<dbReference type="InterPro" id="IPR029044">
    <property type="entry name" value="Nucleotide-diphossugar_trans"/>
</dbReference>
<sequence>MRCAEVEEMMRIVKQAERKNVSDDDLGLIRNSGLFDEDFYRFSNPDLTDAGLDLLRHYAEFGWKEGRCPNKFFDPSWYLMKYPDVAHAKIEPLAHYIGNGSAEGRRPGPQFDPNYYRRKVGEAALAGREPLAHYLATGGSSDEGLDEYVDWIRRYDTIGNKGRRRIKVAVQAMRNPPLLSVLMPVYNTPETFLRAAIESVINQLYPFWELCIADDRSSEPHVRRVLDEYKAKDPRVKVVYRTVNGHISEASNSALDLATGEFVALLDHDDELSAHALFMVADLLIKEPDVALVYSDEDRIDAKGRRYNPYFKPDWNPELIFAQNFFCHLGVYRRSLIERIGRFRNEFVGSQDYDLVLRAQRTVDHNQIRHIPHILYHWRAIPGSTASNSDEAKPYARNSSLDAIADALETSGVRGTVEASPHAAFNRVKLSAPQPAPRVTIVMRCDNADGAYRTVQSVIDNTRYANFEIVLAHDSSIAASVIQLMVQLFQSKKIKVVSSPKTLNKAEARNLGADKAKGDFLCFLDCGIQISESGWLTELVSQLQKSKVGIVGAMIYSDDRSIKNAGYILDEELIAVSAYQGLRLSDHPDFGYFGRAVLVQNMSAVSGACMALSRRVFEDLNGFNSQELDVWYSDVDLCLRTAQIGYRVVWTPHAAVIDPGQNMGLGTSELPDRSTPTEYMRKAWAPILRSDPASNPNLRVSGSEFVLADPPRTTRPWNEHMLDEHTGNDMVDNYNVIAASGLFNSEWYLERNSDVSEAGIDPLEHYINYGSAEGRYPIPGFDPKFYRETYKDIGAIEPYAHYILHGAAEKRKPNPFSDQSAVERSSSESAAEKDGGKNRALLHYLTPELPNEGPFADARGVIIASGLFNFSWYLNQNPDVAAAGIDPLTHYLDVGWREGRSPNPGFDPVWYLGEYGDVAAAGIEPLGHYIRYGSVEGRRPNKSFDPTLYRAQFPAIIGSGVDPLAHALLTTASLTLHGANAKLTNLSVLTSGHTDSKKIVLASGLFNTSWYLSQNPDVQMAGVDPLEHYVNNGWREGRTPNPAFDPLWYREQNPDVAAADIDPLTHYILCGSIKGLRPNRLFDPVAYRNQHPEMGEIGIDPLAHYLLTNPKVFGSKGGSTHSDRLRLTNLPDLELPDFFELRGLIPSGPIAVVVHVYHPDTWEEMAASIKNISAPFDLFVSLVAGVSHTLEDAIKKDFQQARVFVFPQDRGRDIARFMAILQTGVLFRYELICKIHSKRSTYVADGDQWRRQLIDGILGSRELVDRIIARFRSDPDLGIVVADGNIFSGEECWAGNEDFLNKLLPRLSISTDYVSRSFPGGGMFWIRPLILRTLLGSGLNVNDFEPEPMPVNGALGHAVERMFGLICEDAGMKFVESSKIDDAILQAHQKDGASKIHAFALFLPQFHPIKENNLWWGEGFTEWTNVTRAAPMFSEHRQPRLPSDLGFYDLRLPEIRAAQAALARKHGITGFCYYYYWFNGRRILERPLDEILRLGEPENPFMICWANEPWSRNWDGLNHETLLPQTYEPGWEKLFAHDVAPVLKDDRYFKLDGRPMLLIYRARHIEDCRAAMDKLREEFVKRGVPNVHLCAGLVDFPNDEDLPDDPAEIGFDSYYEFPPHRAPAVLLTPRPTDAPEDSGIVFDYGRTVDSAVQKLKNPVVGRRHRGLMAGFDNTSRRGKRATIFHGATPTNFRRWLREIVLHERRQPGERVVFINAWNEWAEGTVLEPDRDFGRGWLEAVSSAMGD</sequence>
<dbReference type="EMBL" id="QOKV01000037">
    <property type="protein sequence ID" value="KAA0677114.1"/>
    <property type="molecule type" value="Genomic_DNA"/>
</dbReference>
<evidence type="ECO:0000313" key="4">
    <source>
        <dbReference type="Proteomes" id="UP000476837"/>
    </source>
</evidence>
<accession>A0A6L3ARS0</accession>
<dbReference type="Gene3D" id="3.20.20.80">
    <property type="entry name" value="Glycosidases"/>
    <property type="match status" value="1"/>
</dbReference>
<feature type="domain" description="Glycosyltransferase 2-like" evidence="2">
    <location>
        <begin position="180"/>
        <end position="340"/>
    </location>
</feature>
<evidence type="ECO:0000313" key="3">
    <source>
        <dbReference type="EMBL" id="KAA0677114.1"/>
    </source>
</evidence>
<dbReference type="Pfam" id="PF05045">
    <property type="entry name" value="RgpF"/>
    <property type="match status" value="1"/>
</dbReference>
<dbReference type="PANTHER" id="PTHR41244">
    <property type="entry name" value="RHAMNAN SYNTHESIS F"/>
    <property type="match status" value="1"/>
</dbReference>
<dbReference type="PANTHER" id="PTHR41244:SF1">
    <property type="entry name" value="GLYCOSYLTRANSFERASE"/>
    <property type="match status" value="1"/>
</dbReference>
<feature type="compositionally biased region" description="Low complexity" evidence="1">
    <location>
        <begin position="820"/>
        <end position="829"/>
    </location>
</feature>
<dbReference type="GO" id="GO:0016740">
    <property type="term" value="F:transferase activity"/>
    <property type="evidence" value="ECO:0007669"/>
    <property type="project" value="UniProtKB-KW"/>
</dbReference>
<name>A0A6L3ARS0_AZOBR</name>
<comment type="caution">
    <text evidence="3">The sequence shown here is derived from an EMBL/GenBank/DDBJ whole genome shotgun (WGS) entry which is preliminary data.</text>
</comment>
<dbReference type="CDD" id="cd11579">
    <property type="entry name" value="Glyco_tran_WbsX"/>
    <property type="match status" value="1"/>
</dbReference>
<dbReference type="Pfam" id="PF00535">
    <property type="entry name" value="Glycos_transf_2"/>
    <property type="match status" value="2"/>
</dbReference>
<feature type="region of interest" description="Disordered" evidence="1">
    <location>
        <begin position="813"/>
        <end position="835"/>
    </location>
</feature>
<dbReference type="SUPFAM" id="SSF53448">
    <property type="entry name" value="Nucleotide-diphospho-sugar transferases"/>
    <property type="match status" value="2"/>
</dbReference>
<dbReference type="Gene3D" id="3.90.550.10">
    <property type="entry name" value="Spore Coat Polysaccharide Biosynthesis Protein SpsA, Chain A"/>
    <property type="match status" value="2"/>
</dbReference>
<dbReference type="Pfam" id="PF14307">
    <property type="entry name" value="Glyco_tran_WbsX"/>
    <property type="match status" value="1"/>
</dbReference>
<dbReference type="CDD" id="cd04184">
    <property type="entry name" value="GT2_RfbC_Mx_like"/>
    <property type="match status" value="1"/>
</dbReference>
<dbReference type="InterPro" id="IPR007739">
    <property type="entry name" value="RgpF"/>
</dbReference>
<evidence type="ECO:0000256" key="1">
    <source>
        <dbReference type="SAM" id="MobiDB-lite"/>
    </source>
</evidence>